<evidence type="ECO:0000256" key="8">
    <source>
        <dbReference type="PIRSR" id="PIRSR000294-1"/>
    </source>
</evidence>
<evidence type="ECO:0000256" key="7">
    <source>
        <dbReference type="ARBA" id="ARBA00023004"/>
    </source>
</evidence>
<evidence type="ECO:0000256" key="3">
    <source>
        <dbReference type="ARBA" id="ARBA00022723"/>
    </source>
</evidence>
<evidence type="ECO:0000256" key="10">
    <source>
        <dbReference type="SAM" id="SignalP"/>
    </source>
</evidence>
<evidence type="ECO:0000259" key="11">
    <source>
        <dbReference type="PROSITE" id="PS51007"/>
    </source>
</evidence>
<dbReference type="InterPro" id="IPR051395">
    <property type="entry name" value="Cytochrome_c_Peroxidase/MauG"/>
</dbReference>
<keyword evidence="2 8" id="KW-0349">Heme</keyword>
<organism evidence="12 13">
    <name type="scientific">Helicobacter cholecystus</name>
    <dbReference type="NCBI Taxonomy" id="45498"/>
    <lineage>
        <taxon>Bacteria</taxon>
        <taxon>Pseudomonadati</taxon>
        <taxon>Campylobacterota</taxon>
        <taxon>Epsilonproteobacteria</taxon>
        <taxon>Campylobacterales</taxon>
        <taxon>Helicobacteraceae</taxon>
        <taxon>Helicobacter</taxon>
    </lineage>
</organism>
<feature type="domain" description="Cytochrome c" evidence="11">
    <location>
        <begin position="217"/>
        <end position="324"/>
    </location>
</feature>
<comment type="caution">
    <text evidence="12">The sequence shown here is derived from an EMBL/GenBank/DDBJ whole genome shotgun (WGS) entry which is preliminary data.</text>
</comment>
<proteinExistence type="predicted"/>
<evidence type="ECO:0000256" key="1">
    <source>
        <dbReference type="ARBA" id="ARBA00004418"/>
    </source>
</evidence>
<feature type="binding site" description="axial binding residue" evidence="9">
    <location>
        <position position="89"/>
    </location>
    <ligand>
        <name>heme c</name>
        <dbReference type="ChEBI" id="CHEBI:61717"/>
        <label>1</label>
    </ligand>
    <ligandPart>
        <name>Fe</name>
        <dbReference type="ChEBI" id="CHEBI:18248"/>
    </ligandPart>
</feature>
<feature type="binding site" description="covalent" evidence="8">
    <location>
        <position position="85"/>
    </location>
    <ligand>
        <name>heme c</name>
        <dbReference type="ChEBI" id="CHEBI:61717"/>
        <label>1</label>
    </ligand>
</feature>
<dbReference type="AlphaFoldDB" id="A0A3D8IUR8"/>
<dbReference type="RefSeq" id="WP_104724666.1">
    <property type="nucleotide sequence ID" value="NZ_FZNE01000004.1"/>
</dbReference>
<accession>A0A3D8IUR8</accession>
<dbReference type="Pfam" id="PF03150">
    <property type="entry name" value="CCP_MauG"/>
    <property type="match status" value="1"/>
</dbReference>
<dbReference type="InterPro" id="IPR009056">
    <property type="entry name" value="Cyt_c-like_dom"/>
</dbReference>
<name>A0A3D8IUR8_9HELI</name>
<evidence type="ECO:0000256" key="4">
    <source>
        <dbReference type="ARBA" id="ARBA00022729"/>
    </source>
</evidence>
<feature type="domain" description="Cytochrome c" evidence="11">
    <location>
        <begin position="63"/>
        <end position="173"/>
    </location>
</feature>
<dbReference type="Pfam" id="PF00034">
    <property type="entry name" value="Cytochrom_C"/>
    <property type="match status" value="1"/>
</dbReference>
<dbReference type="OrthoDB" id="9805202at2"/>
<dbReference type="PANTHER" id="PTHR30600">
    <property type="entry name" value="CYTOCHROME C PEROXIDASE-RELATED"/>
    <property type="match status" value="1"/>
</dbReference>
<dbReference type="GO" id="GO:0004130">
    <property type="term" value="F:cytochrome-c peroxidase activity"/>
    <property type="evidence" value="ECO:0007669"/>
    <property type="project" value="TreeGrafter"/>
</dbReference>
<sequence length="347" mass="37855">MKVLSMVAFSASLALAGINSNDLLKEAKDAGLSAMPQGKQLKSLQITKIKDMGVKAEKLLTKDQIELGKMLYFDPRISSSNLISCNTCHNLALGGADLVPTAIGHRWRANPSALNSPTTYNSLFNDVQFWDGRAHNLGEQAQGPIQSDVEMSAPPALVVEKITSIPGYVDAFKKAYGKDVKIDFKLITDTIAIFESTLNTPSRYDEFMNGNLKALNAKEQEGFKLFLDKGCVSCHSGVNLGGGMQPFGVAQPYKFANIGGFKGDKDGLVKVPTLRNIAETMPYFHNGQFWDLKDAIKEMGSIQLGIDISDEEAEKIQTFLQSLTGTKPQIVYPILPVNSDKTPKPTF</sequence>
<dbReference type="GO" id="GO:0046872">
    <property type="term" value="F:metal ion binding"/>
    <property type="evidence" value="ECO:0007669"/>
    <property type="project" value="UniProtKB-KW"/>
</dbReference>
<dbReference type="InterPro" id="IPR004852">
    <property type="entry name" value="Di-haem_cyt_c_peroxidsae"/>
</dbReference>
<dbReference type="Proteomes" id="UP000257067">
    <property type="component" value="Unassembled WGS sequence"/>
</dbReference>
<comment type="subcellular location">
    <subcellularLocation>
        <location evidence="1">Periplasm</location>
    </subcellularLocation>
</comment>
<dbReference type="EMBL" id="NXLU01000004">
    <property type="protein sequence ID" value="RDU69027.1"/>
    <property type="molecule type" value="Genomic_DNA"/>
</dbReference>
<feature type="binding site" description="axial binding residue" evidence="9">
    <location>
        <position position="235"/>
    </location>
    <ligand>
        <name>heme c</name>
        <dbReference type="ChEBI" id="CHEBI:61717"/>
        <label>2</label>
    </ligand>
    <ligandPart>
        <name>Fe</name>
        <dbReference type="ChEBI" id="CHEBI:18248"/>
    </ligandPart>
</feature>
<dbReference type="GO" id="GO:0009055">
    <property type="term" value="F:electron transfer activity"/>
    <property type="evidence" value="ECO:0007669"/>
    <property type="project" value="InterPro"/>
</dbReference>
<reference evidence="12 13" key="1">
    <citation type="submission" date="2018-04" db="EMBL/GenBank/DDBJ databases">
        <title>Novel Campyloabacter and Helicobacter Species and Strains.</title>
        <authorList>
            <person name="Mannion A.J."/>
            <person name="Shen Z."/>
            <person name="Fox J.G."/>
        </authorList>
    </citation>
    <scope>NUCLEOTIDE SEQUENCE [LARGE SCALE GENOMIC DNA]</scope>
    <source>
        <strain evidence="12 13">ATCC 700242</strain>
    </source>
</reference>
<evidence type="ECO:0000256" key="9">
    <source>
        <dbReference type="PIRSR" id="PIRSR000294-2"/>
    </source>
</evidence>
<keyword evidence="7 9" id="KW-0408">Iron</keyword>
<dbReference type="InterPro" id="IPR026259">
    <property type="entry name" value="MauG/Cytc_peroxidase"/>
</dbReference>
<dbReference type="Gene3D" id="1.10.760.10">
    <property type="entry name" value="Cytochrome c-like domain"/>
    <property type="match status" value="2"/>
</dbReference>
<evidence type="ECO:0000256" key="5">
    <source>
        <dbReference type="ARBA" id="ARBA00022764"/>
    </source>
</evidence>
<evidence type="ECO:0000313" key="12">
    <source>
        <dbReference type="EMBL" id="RDU69027.1"/>
    </source>
</evidence>
<feature type="binding site" description="covalent" evidence="8">
    <location>
        <position position="231"/>
    </location>
    <ligand>
        <name>heme c</name>
        <dbReference type="ChEBI" id="CHEBI:61717"/>
        <label>2</label>
    </ligand>
</feature>
<comment type="cofactor">
    <cofactor evidence="8">
        <name>heme</name>
        <dbReference type="ChEBI" id="CHEBI:30413"/>
    </cofactor>
    <text evidence="8">Binds 2 heme groups.</text>
</comment>
<keyword evidence="5" id="KW-0574">Periplasm</keyword>
<feature type="binding site" description="axial binding residue" evidence="9">
    <location>
        <position position="299"/>
    </location>
    <ligand>
        <name>heme c</name>
        <dbReference type="ChEBI" id="CHEBI:61717"/>
        <label>2</label>
    </ligand>
    <ligandPart>
        <name>Fe</name>
        <dbReference type="ChEBI" id="CHEBI:18248"/>
    </ligandPart>
</feature>
<dbReference type="PANTHER" id="PTHR30600:SF7">
    <property type="entry name" value="CYTOCHROME C PEROXIDASE-RELATED"/>
    <property type="match status" value="1"/>
</dbReference>
<keyword evidence="13" id="KW-1185">Reference proteome</keyword>
<keyword evidence="4 10" id="KW-0732">Signal</keyword>
<keyword evidence="6" id="KW-0560">Oxidoreductase</keyword>
<feature type="binding site" description="covalent" evidence="8">
    <location>
        <position position="234"/>
    </location>
    <ligand>
        <name>heme c</name>
        <dbReference type="ChEBI" id="CHEBI:61717"/>
        <label>2</label>
    </ligand>
</feature>
<dbReference type="GO" id="GO:0042597">
    <property type="term" value="C:periplasmic space"/>
    <property type="evidence" value="ECO:0007669"/>
    <property type="project" value="UniProtKB-SubCell"/>
</dbReference>
<feature type="binding site" description="axial binding residue" evidence="9">
    <location>
        <position position="105"/>
    </location>
    <ligand>
        <name>heme c</name>
        <dbReference type="ChEBI" id="CHEBI:61717"/>
        <label>1</label>
    </ligand>
    <ligandPart>
        <name>Fe</name>
        <dbReference type="ChEBI" id="CHEBI:18248"/>
    </ligandPart>
</feature>
<protein>
    <submittedName>
        <fullName evidence="12">Cytochrome C biogenesis protein CcsA</fullName>
    </submittedName>
</protein>
<comment type="PTM">
    <text evidence="8">Binds 2 heme groups per subunit.</text>
</comment>
<dbReference type="PIRSF" id="PIRSF000294">
    <property type="entry name" value="Cytochrome-c_peroxidase"/>
    <property type="match status" value="1"/>
</dbReference>
<dbReference type="InterPro" id="IPR036909">
    <property type="entry name" value="Cyt_c-like_dom_sf"/>
</dbReference>
<feature type="binding site" description="covalent" evidence="8">
    <location>
        <position position="88"/>
    </location>
    <ligand>
        <name>heme c</name>
        <dbReference type="ChEBI" id="CHEBI:61717"/>
        <label>1</label>
    </ligand>
</feature>
<evidence type="ECO:0000256" key="2">
    <source>
        <dbReference type="ARBA" id="ARBA00022617"/>
    </source>
</evidence>
<keyword evidence="3 9" id="KW-0479">Metal-binding</keyword>
<feature type="signal peptide" evidence="10">
    <location>
        <begin position="1"/>
        <end position="16"/>
    </location>
</feature>
<evidence type="ECO:0000313" key="13">
    <source>
        <dbReference type="Proteomes" id="UP000257067"/>
    </source>
</evidence>
<dbReference type="GO" id="GO:0020037">
    <property type="term" value="F:heme binding"/>
    <property type="evidence" value="ECO:0007669"/>
    <property type="project" value="InterPro"/>
</dbReference>
<feature type="chain" id="PRO_5043181862" evidence="10">
    <location>
        <begin position="17"/>
        <end position="347"/>
    </location>
</feature>
<evidence type="ECO:0000256" key="6">
    <source>
        <dbReference type="ARBA" id="ARBA00023002"/>
    </source>
</evidence>
<dbReference type="PROSITE" id="PS51007">
    <property type="entry name" value="CYTC"/>
    <property type="match status" value="2"/>
</dbReference>
<gene>
    <name evidence="12" type="ORF">CQA62_04100</name>
</gene>
<dbReference type="SUPFAM" id="SSF46626">
    <property type="entry name" value="Cytochrome c"/>
    <property type="match status" value="2"/>
</dbReference>